<proteinExistence type="inferred from homology"/>
<dbReference type="OMA" id="GFECDDV"/>
<dbReference type="InterPro" id="IPR003923">
    <property type="entry name" value="TAF10"/>
</dbReference>
<dbReference type="PANTHER" id="PTHR21242:SF0">
    <property type="entry name" value="TRANSCRIPTION INITIATION FACTOR TFIID SUBUNIT 10"/>
    <property type="match status" value="1"/>
</dbReference>
<dbReference type="GO" id="GO:0005669">
    <property type="term" value="C:transcription factor TFIID complex"/>
    <property type="evidence" value="ECO:0007669"/>
    <property type="project" value="TreeGrafter"/>
</dbReference>
<comment type="subcellular location">
    <subcellularLocation>
        <location evidence="1">Nucleus</location>
    </subcellularLocation>
</comment>
<evidence type="ECO:0000256" key="3">
    <source>
        <dbReference type="ARBA" id="ARBA00023163"/>
    </source>
</evidence>
<dbReference type="Proteomes" id="UP000751190">
    <property type="component" value="Unassembled WGS sequence"/>
</dbReference>
<evidence type="ECO:0008006" key="8">
    <source>
        <dbReference type="Google" id="ProtNLM"/>
    </source>
</evidence>
<dbReference type="GO" id="GO:0016251">
    <property type="term" value="F:RNA polymerase II general transcription initiation factor activity"/>
    <property type="evidence" value="ECO:0007669"/>
    <property type="project" value="TreeGrafter"/>
</dbReference>
<reference evidence="6" key="1">
    <citation type="submission" date="2021-05" db="EMBL/GenBank/DDBJ databases">
        <title>The genome of the haptophyte Pavlova lutheri (Diacronema luteri, Pavlovales) - a model for lipid biosynthesis in eukaryotic algae.</title>
        <authorList>
            <person name="Hulatt C.J."/>
            <person name="Posewitz M.C."/>
        </authorList>
    </citation>
    <scope>NUCLEOTIDE SEQUENCE</scope>
    <source>
        <strain evidence="6">NIVA-4/92</strain>
    </source>
</reference>
<evidence type="ECO:0000313" key="7">
    <source>
        <dbReference type="Proteomes" id="UP000751190"/>
    </source>
</evidence>
<sequence>MAAPAPATEAPPMAKVDVEDLLAAMDTFVPTIPEEVTQHYLRQTGFQTSDERIVRLVTLAAQKFATDVVQDSLQRCKWRREAMRGKDRVDDRRLVLSTEDLSESLKEHGITVVKPLYFADREADAMQE</sequence>
<name>A0A8J6CEK8_DIALT</name>
<keyword evidence="3" id="KW-0804">Transcription</keyword>
<dbReference type="PANTHER" id="PTHR21242">
    <property type="entry name" value="TRANSCRIPTION INITIATION FACTOR TFIID SUBUNIT 10"/>
    <property type="match status" value="1"/>
</dbReference>
<comment type="similarity">
    <text evidence="5">Belongs to the TAF10 family.</text>
</comment>
<dbReference type="GO" id="GO:1990841">
    <property type="term" value="F:promoter-specific chromatin binding"/>
    <property type="evidence" value="ECO:0007669"/>
    <property type="project" value="TreeGrafter"/>
</dbReference>
<keyword evidence="4" id="KW-0539">Nucleus</keyword>
<keyword evidence="7" id="KW-1185">Reference proteome</keyword>
<evidence type="ECO:0000256" key="2">
    <source>
        <dbReference type="ARBA" id="ARBA00023015"/>
    </source>
</evidence>
<comment type="caution">
    <text evidence="6">The sequence shown here is derived from an EMBL/GenBank/DDBJ whole genome shotgun (WGS) entry which is preliminary data.</text>
</comment>
<evidence type="ECO:0000313" key="6">
    <source>
        <dbReference type="EMBL" id="KAG8469764.1"/>
    </source>
</evidence>
<evidence type="ECO:0000256" key="1">
    <source>
        <dbReference type="ARBA" id="ARBA00004123"/>
    </source>
</evidence>
<evidence type="ECO:0000256" key="4">
    <source>
        <dbReference type="ARBA" id="ARBA00023242"/>
    </source>
</evidence>
<dbReference type="GO" id="GO:0000124">
    <property type="term" value="C:SAGA complex"/>
    <property type="evidence" value="ECO:0007669"/>
    <property type="project" value="TreeGrafter"/>
</dbReference>
<dbReference type="CDD" id="cd07982">
    <property type="entry name" value="HFD_TAF10"/>
    <property type="match status" value="1"/>
</dbReference>
<dbReference type="PRINTS" id="PR01443">
    <property type="entry name" value="TFIID30KDSUB"/>
</dbReference>
<gene>
    <name evidence="6" type="ORF">KFE25_006219</name>
</gene>
<organism evidence="6 7">
    <name type="scientific">Diacronema lutheri</name>
    <name type="common">Unicellular marine alga</name>
    <name type="synonym">Monochrysis lutheri</name>
    <dbReference type="NCBI Taxonomy" id="2081491"/>
    <lineage>
        <taxon>Eukaryota</taxon>
        <taxon>Haptista</taxon>
        <taxon>Haptophyta</taxon>
        <taxon>Pavlovophyceae</taxon>
        <taxon>Pavlovales</taxon>
        <taxon>Pavlovaceae</taxon>
        <taxon>Diacronema</taxon>
    </lineage>
</organism>
<accession>A0A8J6CEK8</accession>
<dbReference type="AlphaFoldDB" id="A0A8J6CEK8"/>
<evidence type="ECO:0000256" key="5">
    <source>
        <dbReference type="ARBA" id="ARBA00025730"/>
    </source>
</evidence>
<protein>
    <recommendedName>
        <fullName evidence="8">Transcription initiation factor TFIID subunit 10</fullName>
    </recommendedName>
</protein>
<dbReference type="OrthoDB" id="154356at2759"/>
<dbReference type="Pfam" id="PF03540">
    <property type="entry name" value="TAF10"/>
    <property type="match status" value="1"/>
</dbReference>
<dbReference type="EMBL" id="JAGTXO010000002">
    <property type="protein sequence ID" value="KAG8469764.1"/>
    <property type="molecule type" value="Genomic_DNA"/>
</dbReference>
<dbReference type="GO" id="GO:0006367">
    <property type="term" value="P:transcription initiation at RNA polymerase II promoter"/>
    <property type="evidence" value="ECO:0007669"/>
    <property type="project" value="TreeGrafter"/>
</dbReference>
<keyword evidence="2" id="KW-0805">Transcription regulation</keyword>